<proteinExistence type="predicted"/>
<gene>
    <name evidence="2" type="ORF">E1A34_08900</name>
</gene>
<evidence type="ECO:0000313" key="2">
    <source>
        <dbReference type="EMBL" id="ECB7106214.1"/>
    </source>
</evidence>
<comment type="caution">
    <text evidence="2">The sequence shown here is derived from an EMBL/GenBank/DDBJ whole genome shotgun (WGS) entry which is preliminary data.</text>
</comment>
<sequence length="336" mass="39237">MKISKYMSVEEPACNLSWLLERDDMESWLKANPQQYLLLTNYCDSQLHEAYKLQCSKAKRSVQQTLHTIYGCQFSDPLSAKAKNYTHPLVISIKRQIENKWLEYEINRLPEYDYESGGDGLFSILKNHKAFNHPLFYFLENEATEAHMDYFFLSDSSLNILFFDILAMMLPGSHLTIRDEICRNFWDEAGRGNKKLTHIRLFNNLLNSRGITTPSNDIYDWQGYSGSNLFMAGATNRENYYKLIGVMAITEILDPPLYKRLINGANRLKMDKKYLSYYVEHIEVDVIHADGWFSNVIEPLIKLYPNARRDIFIGALLRLQTCSDYYDFLLSKMSPQ</sequence>
<name>A0A5Y0RYF8_SALNE</name>
<dbReference type="SMART" id="SM01236">
    <property type="entry name" value="Haem_oxygenase_2"/>
    <property type="match status" value="1"/>
</dbReference>
<reference evidence="2" key="1">
    <citation type="submission" date="2019-03" db="EMBL/GenBank/DDBJ databases">
        <authorList>
            <person name="Ashton P.M."/>
            <person name="Dallman T."/>
            <person name="Nair S."/>
            <person name="De Pinna E."/>
            <person name="Peters T."/>
            <person name="Grant K."/>
        </authorList>
    </citation>
    <scope>NUCLEOTIDE SEQUENCE [LARGE SCALE GENOMIC DNA]</scope>
    <source>
        <strain evidence="2">271153</strain>
    </source>
</reference>
<dbReference type="Gene3D" id="1.20.910.10">
    <property type="entry name" value="Heme oxygenase-like"/>
    <property type="match status" value="1"/>
</dbReference>
<accession>A0A5Y0RYF8</accession>
<dbReference type="InterPro" id="IPR039068">
    <property type="entry name" value="PqqC-like"/>
</dbReference>
<dbReference type="PANTHER" id="PTHR40279">
    <property type="entry name" value="PQQC-LIKE PROTEIN"/>
    <property type="match status" value="1"/>
</dbReference>
<dbReference type="GO" id="GO:0016491">
    <property type="term" value="F:oxidoreductase activity"/>
    <property type="evidence" value="ECO:0007669"/>
    <property type="project" value="UniProtKB-KW"/>
</dbReference>
<dbReference type="AlphaFoldDB" id="A0A5Y0RYF8"/>
<protein>
    <submittedName>
        <fullName evidence="2">Iron-containing redox enzyme family protein</fullName>
    </submittedName>
</protein>
<dbReference type="Pfam" id="PF14518">
    <property type="entry name" value="Haem_oxygenas_2"/>
    <property type="match status" value="1"/>
</dbReference>
<organism evidence="2">
    <name type="scientific">Salmonella newport</name>
    <dbReference type="NCBI Taxonomy" id="108619"/>
    <lineage>
        <taxon>Bacteria</taxon>
        <taxon>Pseudomonadati</taxon>
        <taxon>Pseudomonadota</taxon>
        <taxon>Gammaproteobacteria</taxon>
        <taxon>Enterobacterales</taxon>
        <taxon>Enterobacteriaceae</taxon>
        <taxon>Salmonella</taxon>
    </lineage>
</organism>
<dbReference type="Proteomes" id="UP000839827">
    <property type="component" value="Unassembled WGS sequence"/>
</dbReference>
<evidence type="ECO:0000256" key="1">
    <source>
        <dbReference type="ARBA" id="ARBA00023002"/>
    </source>
</evidence>
<dbReference type="EMBL" id="AAHYLK010000007">
    <property type="protein sequence ID" value="ECB7106214.1"/>
    <property type="molecule type" value="Genomic_DNA"/>
</dbReference>
<keyword evidence="1" id="KW-0560">Oxidoreductase</keyword>
<dbReference type="SUPFAM" id="SSF48613">
    <property type="entry name" value="Heme oxygenase-like"/>
    <property type="match status" value="1"/>
</dbReference>
<dbReference type="PANTHER" id="PTHR40279:SF3">
    <property type="entry name" value="4-AMINOBENZOATE SYNTHASE"/>
    <property type="match status" value="1"/>
</dbReference>
<dbReference type="InterPro" id="IPR016084">
    <property type="entry name" value="Haem_Oase-like_multi-hlx"/>
</dbReference>